<dbReference type="SUPFAM" id="SSF53697">
    <property type="entry name" value="SIS domain"/>
    <property type="match status" value="1"/>
</dbReference>
<dbReference type="Gene3D" id="3.40.50.10490">
    <property type="entry name" value="Glucose-6-phosphate isomerase like protein, domain 1"/>
    <property type="match status" value="2"/>
</dbReference>
<name>A0A1F7GA80_9BACT</name>
<proteinExistence type="inferred from homology"/>
<dbReference type="Proteomes" id="UP000178372">
    <property type="component" value="Unassembled WGS sequence"/>
</dbReference>
<dbReference type="EMBL" id="MFZF01000024">
    <property type="protein sequence ID" value="OGK15809.1"/>
    <property type="molecule type" value="Genomic_DNA"/>
</dbReference>
<evidence type="ECO:0000313" key="4">
    <source>
        <dbReference type="EMBL" id="OGK15809.1"/>
    </source>
</evidence>
<sequence length="367" mass="41439">MEPKNTTISMNLNDSATYQELDTHDMRGSIALLPQQIKQTWDEMNKLDIPNNFESISSVVFSGMGGSALGAHVAKHLYAPLMTIPFEVVNDYFIPQYVNDKSLVVIQSYSGTTEETLSSINKAYSKKAKIFVIATGEKLLDEAIKLKVPYFQINPLYNPSNQPRMGIGYSIFSLLALLNKMKIIQILQEEIDKIIESLVQNNQKYGIIVPQTHNFTKQLAEEIKGKIPIFITGGHLIGSIHATRNQFNENAKTMSFYFPIPEADHHILEAFQFPTNLNETVECVFYLSSHFNEIIIKRIDKTAAMIKDLGIPVRTIKFNGQTKLEEVMDAIHMGSYLSFYSALLNGIDPTPIPNVESFKEESQDLNY</sequence>
<dbReference type="GO" id="GO:0005975">
    <property type="term" value="P:carbohydrate metabolic process"/>
    <property type="evidence" value="ECO:0007669"/>
    <property type="project" value="InterPro"/>
</dbReference>
<evidence type="ECO:0000256" key="1">
    <source>
        <dbReference type="ARBA" id="ARBA00010523"/>
    </source>
</evidence>
<organism evidence="4 5">
    <name type="scientific">Candidatus Roizmanbacteria bacterium RIFCSPHIGHO2_01_FULL_39_12b</name>
    <dbReference type="NCBI Taxonomy" id="1802030"/>
    <lineage>
        <taxon>Bacteria</taxon>
        <taxon>Candidatus Roizmaniibacteriota</taxon>
    </lineage>
</organism>
<dbReference type="InterPro" id="IPR019490">
    <property type="entry name" value="Glu6P/Mann6P_isomerase_C"/>
</dbReference>
<evidence type="ECO:0000259" key="3">
    <source>
        <dbReference type="PROSITE" id="PS51464"/>
    </source>
</evidence>
<feature type="domain" description="SIS" evidence="3">
    <location>
        <begin position="49"/>
        <end position="189"/>
    </location>
</feature>
<accession>A0A1F7GA80</accession>
<gene>
    <name evidence="4" type="ORF">A2690_04715</name>
</gene>
<dbReference type="GO" id="GO:0004347">
    <property type="term" value="F:glucose-6-phosphate isomerase activity"/>
    <property type="evidence" value="ECO:0007669"/>
    <property type="project" value="InterPro"/>
</dbReference>
<dbReference type="GO" id="GO:0004476">
    <property type="term" value="F:mannose-6-phosphate isomerase activity"/>
    <property type="evidence" value="ECO:0007669"/>
    <property type="project" value="InterPro"/>
</dbReference>
<keyword evidence="2" id="KW-0413">Isomerase</keyword>
<dbReference type="Pfam" id="PF10432">
    <property type="entry name" value="bact-PGI_C"/>
    <property type="match status" value="1"/>
</dbReference>
<dbReference type="AlphaFoldDB" id="A0A1F7GA80"/>
<protein>
    <recommendedName>
        <fullName evidence="3">SIS domain-containing protein</fullName>
    </recommendedName>
</protein>
<evidence type="ECO:0000256" key="2">
    <source>
        <dbReference type="ARBA" id="ARBA00023235"/>
    </source>
</evidence>
<evidence type="ECO:0000313" key="5">
    <source>
        <dbReference type="Proteomes" id="UP000178372"/>
    </source>
</evidence>
<comment type="similarity">
    <text evidence="1">Belongs to the PGI/PMI family.</text>
</comment>
<comment type="caution">
    <text evidence="4">The sequence shown here is derived from an EMBL/GenBank/DDBJ whole genome shotgun (WGS) entry which is preliminary data.</text>
</comment>
<dbReference type="PROSITE" id="PS51464">
    <property type="entry name" value="SIS"/>
    <property type="match status" value="1"/>
</dbReference>
<reference evidence="4 5" key="1">
    <citation type="journal article" date="2016" name="Nat. Commun.">
        <title>Thousands of microbial genomes shed light on interconnected biogeochemical processes in an aquifer system.</title>
        <authorList>
            <person name="Anantharaman K."/>
            <person name="Brown C.T."/>
            <person name="Hug L.A."/>
            <person name="Sharon I."/>
            <person name="Castelle C.J."/>
            <person name="Probst A.J."/>
            <person name="Thomas B.C."/>
            <person name="Singh A."/>
            <person name="Wilkins M.J."/>
            <person name="Karaoz U."/>
            <person name="Brodie E.L."/>
            <person name="Williams K.H."/>
            <person name="Hubbard S.S."/>
            <person name="Banfield J.F."/>
        </authorList>
    </citation>
    <scope>NUCLEOTIDE SEQUENCE [LARGE SCALE GENOMIC DNA]</scope>
</reference>
<dbReference type="CDD" id="cd05637">
    <property type="entry name" value="SIS_PGI_PMI_2"/>
    <property type="match status" value="1"/>
</dbReference>
<dbReference type="GO" id="GO:1901135">
    <property type="term" value="P:carbohydrate derivative metabolic process"/>
    <property type="evidence" value="ECO:0007669"/>
    <property type="project" value="InterPro"/>
</dbReference>
<dbReference type="InterPro" id="IPR046348">
    <property type="entry name" value="SIS_dom_sf"/>
</dbReference>
<dbReference type="Pfam" id="PF01380">
    <property type="entry name" value="SIS"/>
    <property type="match status" value="1"/>
</dbReference>
<dbReference type="InterPro" id="IPR001347">
    <property type="entry name" value="SIS_dom"/>
</dbReference>
<dbReference type="GO" id="GO:0097367">
    <property type="term" value="F:carbohydrate derivative binding"/>
    <property type="evidence" value="ECO:0007669"/>
    <property type="project" value="InterPro"/>
</dbReference>